<sequence>MKIKGILFDKDGTLLKFGSIWPKVIGDVIDDLLEMIGEEGNKTLKNELCKSIGLKDGVVDEKGILASGTSLDITRAFQDVLPKDIRYLHEWLSERVLEKTKQSIEHVESVCNLSPLFSALRNKGIVVGIATADDYETTALCLEHLGIREDIQFVGTADLYEKKPSSQVVEKFCEKFGLAREEVAMVGDTVIDMQTAKNSKSGFGIGVLSGVGSKEELEKLADFVIPNVEHLINHDKFIWEVKGDVRINERSFTA</sequence>
<dbReference type="Gene3D" id="3.40.50.1000">
    <property type="entry name" value="HAD superfamily/HAD-like"/>
    <property type="match status" value="1"/>
</dbReference>
<dbReference type="Pfam" id="PF00702">
    <property type="entry name" value="Hydrolase"/>
    <property type="match status" value="1"/>
</dbReference>
<dbReference type="GO" id="GO:0005829">
    <property type="term" value="C:cytosol"/>
    <property type="evidence" value="ECO:0007669"/>
    <property type="project" value="TreeGrafter"/>
</dbReference>
<gene>
    <name evidence="3" type="ORF">ELQ35_11660</name>
</gene>
<dbReference type="InterPro" id="IPR036412">
    <property type="entry name" value="HAD-like_sf"/>
</dbReference>
<dbReference type="NCBIfam" id="TIGR01549">
    <property type="entry name" value="HAD-SF-IA-v1"/>
    <property type="match status" value="1"/>
</dbReference>
<dbReference type="PANTHER" id="PTHR43434">
    <property type="entry name" value="PHOSPHOGLYCOLATE PHOSPHATASE"/>
    <property type="match status" value="1"/>
</dbReference>
<proteinExistence type="predicted"/>
<dbReference type="GO" id="GO:0008967">
    <property type="term" value="F:phosphoglycolate phosphatase activity"/>
    <property type="evidence" value="ECO:0007669"/>
    <property type="project" value="TreeGrafter"/>
</dbReference>
<dbReference type="Gene3D" id="1.10.150.240">
    <property type="entry name" value="Putative phosphatase, domain 2"/>
    <property type="match status" value="1"/>
</dbReference>
<evidence type="ECO:0000256" key="1">
    <source>
        <dbReference type="ARBA" id="ARBA00022801"/>
    </source>
</evidence>
<dbReference type="SFLD" id="SFLDG01129">
    <property type="entry name" value="C1.5:_HAD__Beta-PGM__Phosphata"/>
    <property type="match status" value="1"/>
</dbReference>
<dbReference type="AlphaFoldDB" id="A0A433HKJ3"/>
<accession>A0A433HKJ3</accession>
<evidence type="ECO:0000256" key="2">
    <source>
        <dbReference type="ARBA" id="ARBA00022842"/>
    </source>
</evidence>
<keyword evidence="4" id="KW-1185">Reference proteome</keyword>
<dbReference type="SUPFAM" id="SSF56784">
    <property type="entry name" value="HAD-like"/>
    <property type="match status" value="1"/>
</dbReference>
<protein>
    <submittedName>
        <fullName evidence="3">HAD family hydrolase</fullName>
    </submittedName>
</protein>
<reference evidence="3 4" key="1">
    <citation type="submission" date="2018-12" db="EMBL/GenBank/DDBJ databases">
        <title>Bacillus chawlae sp. nov., Bacillus glennii sp. nov., and Bacillus saganii sp. nov. Isolated from the Vehicle Assembly Building at Kennedy Space Center where the Viking Spacecraft were Assembled.</title>
        <authorList>
            <person name="Seuylemezian A."/>
            <person name="Vaishampayan P."/>
        </authorList>
    </citation>
    <scope>NUCLEOTIDE SEQUENCE [LARGE SCALE GENOMIC DNA]</scope>
    <source>
        <strain evidence="3 4">L5</strain>
    </source>
</reference>
<dbReference type="PANTHER" id="PTHR43434:SF1">
    <property type="entry name" value="PHOSPHOGLYCOLATE PHOSPHATASE"/>
    <property type="match status" value="1"/>
</dbReference>
<organism evidence="3 4">
    <name type="scientific">Peribacillus cavernae</name>
    <dbReference type="NCBI Taxonomy" id="1674310"/>
    <lineage>
        <taxon>Bacteria</taxon>
        <taxon>Bacillati</taxon>
        <taxon>Bacillota</taxon>
        <taxon>Bacilli</taxon>
        <taxon>Bacillales</taxon>
        <taxon>Bacillaceae</taxon>
        <taxon>Peribacillus</taxon>
    </lineage>
</organism>
<dbReference type="GO" id="GO:0006281">
    <property type="term" value="P:DNA repair"/>
    <property type="evidence" value="ECO:0007669"/>
    <property type="project" value="TreeGrafter"/>
</dbReference>
<dbReference type="InterPro" id="IPR023214">
    <property type="entry name" value="HAD_sf"/>
</dbReference>
<keyword evidence="1 3" id="KW-0378">Hydrolase</keyword>
<evidence type="ECO:0000313" key="4">
    <source>
        <dbReference type="Proteomes" id="UP000267430"/>
    </source>
</evidence>
<dbReference type="RefSeq" id="WP_126864996.1">
    <property type="nucleotide sequence ID" value="NZ_JAUSTX010000007.1"/>
</dbReference>
<dbReference type="InterPro" id="IPR050155">
    <property type="entry name" value="HAD-like_hydrolase_sf"/>
</dbReference>
<dbReference type="InterPro" id="IPR023198">
    <property type="entry name" value="PGP-like_dom2"/>
</dbReference>
<evidence type="ECO:0000313" key="3">
    <source>
        <dbReference type="EMBL" id="RUQ28572.1"/>
    </source>
</evidence>
<keyword evidence="2" id="KW-0460">Magnesium</keyword>
<dbReference type="InterPro" id="IPR006439">
    <property type="entry name" value="HAD-SF_hydro_IA"/>
</dbReference>
<dbReference type="OrthoDB" id="9797743at2"/>
<dbReference type="EMBL" id="RYZZ01000015">
    <property type="protein sequence ID" value="RUQ28572.1"/>
    <property type="molecule type" value="Genomic_DNA"/>
</dbReference>
<name>A0A433HKJ3_9BACI</name>
<dbReference type="Proteomes" id="UP000267430">
    <property type="component" value="Unassembled WGS sequence"/>
</dbReference>
<dbReference type="SFLD" id="SFLDS00003">
    <property type="entry name" value="Haloacid_Dehalogenase"/>
    <property type="match status" value="1"/>
</dbReference>
<comment type="caution">
    <text evidence="3">The sequence shown here is derived from an EMBL/GenBank/DDBJ whole genome shotgun (WGS) entry which is preliminary data.</text>
</comment>